<name>A0ABR3WGP8_9PEZI</name>
<dbReference type="PANTHER" id="PTHR43712:SF2">
    <property type="entry name" value="O-METHYLTRANSFERASE CICE"/>
    <property type="match status" value="1"/>
</dbReference>
<evidence type="ECO:0000313" key="2">
    <source>
        <dbReference type="Proteomes" id="UP001583177"/>
    </source>
</evidence>
<reference evidence="1 2" key="1">
    <citation type="journal article" date="2024" name="IMA Fungus">
        <title>IMA Genome - F19 : A genome assembly and annotation guide to empower mycologists, including annotated draft genome sequences of Ceratocystis pirilliformis, Diaporthe australafricana, Fusarium ophioides, Paecilomyces lecythidis, and Sporothrix stenoceras.</title>
        <authorList>
            <person name="Aylward J."/>
            <person name="Wilson A.M."/>
            <person name="Visagie C.M."/>
            <person name="Spraker J."/>
            <person name="Barnes I."/>
            <person name="Buitendag C."/>
            <person name="Ceriani C."/>
            <person name="Del Mar Angel L."/>
            <person name="du Plessis D."/>
            <person name="Fuchs T."/>
            <person name="Gasser K."/>
            <person name="Kramer D."/>
            <person name="Li W."/>
            <person name="Munsamy K."/>
            <person name="Piso A."/>
            <person name="Price J.L."/>
            <person name="Sonnekus B."/>
            <person name="Thomas C."/>
            <person name="van der Nest A."/>
            <person name="van Dijk A."/>
            <person name="van Heerden A."/>
            <person name="van Vuuren N."/>
            <person name="Yilmaz N."/>
            <person name="Duong T.A."/>
            <person name="van der Merwe N.A."/>
            <person name="Wingfield M.J."/>
            <person name="Wingfield B.D."/>
        </authorList>
    </citation>
    <scope>NUCLEOTIDE SEQUENCE [LARGE SCALE GENOMIC DNA]</scope>
    <source>
        <strain evidence="1 2">CMW 18300</strain>
    </source>
</reference>
<sequence length="169" mass="19772">MGGLFAILSGANESMTTDQVVKRGAKGDPLLIERTLRFLAAHGFVDQLESGAYMANDRTRDYATEERVANVWTMLFCMRSYSALPFFLREIDLRDSTYPDNCAWQYGWHTKETFWQWLESHPEMSRHFNVYMTMTAARSRFDDDNLCEFYPFEKLFKGSRPEDILFVDV</sequence>
<protein>
    <submittedName>
        <fullName evidence="1">Uncharacterized protein</fullName>
    </submittedName>
</protein>
<evidence type="ECO:0000313" key="1">
    <source>
        <dbReference type="EMBL" id="KAL1861551.1"/>
    </source>
</evidence>
<dbReference type="Gene3D" id="3.40.50.150">
    <property type="entry name" value="Vaccinia Virus protein VP39"/>
    <property type="match status" value="1"/>
</dbReference>
<gene>
    <name evidence="1" type="ORF">Daus18300_008814</name>
</gene>
<dbReference type="Proteomes" id="UP001583177">
    <property type="component" value="Unassembled WGS sequence"/>
</dbReference>
<dbReference type="EMBL" id="JAWRVE010000085">
    <property type="protein sequence ID" value="KAL1861551.1"/>
    <property type="molecule type" value="Genomic_DNA"/>
</dbReference>
<proteinExistence type="predicted"/>
<organism evidence="1 2">
    <name type="scientific">Diaporthe australafricana</name>
    <dbReference type="NCBI Taxonomy" id="127596"/>
    <lineage>
        <taxon>Eukaryota</taxon>
        <taxon>Fungi</taxon>
        <taxon>Dikarya</taxon>
        <taxon>Ascomycota</taxon>
        <taxon>Pezizomycotina</taxon>
        <taxon>Sordariomycetes</taxon>
        <taxon>Sordariomycetidae</taxon>
        <taxon>Diaporthales</taxon>
        <taxon>Diaporthaceae</taxon>
        <taxon>Diaporthe</taxon>
    </lineage>
</organism>
<dbReference type="InterPro" id="IPR029063">
    <property type="entry name" value="SAM-dependent_MTases_sf"/>
</dbReference>
<accession>A0ABR3WGP8</accession>
<comment type="caution">
    <text evidence="1">The sequence shown here is derived from an EMBL/GenBank/DDBJ whole genome shotgun (WGS) entry which is preliminary data.</text>
</comment>
<keyword evidence="2" id="KW-1185">Reference proteome</keyword>
<dbReference type="PANTHER" id="PTHR43712">
    <property type="entry name" value="PUTATIVE (AFU_ORTHOLOGUE AFUA_4G14580)-RELATED"/>
    <property type="match status" value="1"/>
</dbReference>